<dbReference type="InterPro" id="IPR051043">
    <property type="entry name" value="Sulfatase_Mod_Factor_Kinase"/>
</dbReference>
<dbReference type="InterPro" id="IPR011990">
    <property type="entry name" value="TPR-like_helical_dom_sf"/>
</dbReference>
<evidence type="ECO:0000313" key="2">
    <source>
        <dbReference type="EMBL" id="PRQ08502.1"/>
    </source>
</evidence>
<dbReference type="Proteomes" id="UP000238823">
    <property type="component" value="Unassembled WGS sequence"/>
</dbReference>
<comment type="caution">
    <text evidence="2">The sequence shown here is derived from an EMBL/GenBank/DDBJ whole genome shotgun (WGS) entry which is preliminary data.</text>
</comment>
<dbReference type="InterPro" id="IPR005532">
    <property type="entry name" value="SUMF_dom"/>
</dbReference>
<name>A0A2S9YTZ0_9BACT</name>
<protein>
    <submittedName>
        <fullName evidence="2">Serine/threonine-protein kinase pkn1</fullName>
        <ecNumber evidence="2">2.7.11.1</ecNumber>
    </submittedName>
</protein>
<dbReference type="InterPro" id="IPR016187">
    <property type="entry name" value="CTDL_fold"/>
</dbReference>
<keyword evidence="2" id="KW-0418">Kinase</keyword>
<dbReference type="Gene3D" id="3.90.1580.10">
    <property type="entry name" value="paralog of FGE (formylglycine-generating enzyme)"/>
    <property type="match status" value="1"/>
</dbReference>
<feature type="domain" description="Sulfatase-modifying factor enzyme-like" evidence="1">
    <location>
        <begin position="223"/>
        <end position="444"/>
    </location>
</feature>
<dbReference type="GO" id="GO:0004674">
    <property type="term" value="F:protein serine/threonine kinase activity"/>
    <property type="evidence" value="ECO:0007669"/>
    <property type="project" value="UniProtKB-EC"/>
</dbReference>
<reference evidence="2 3" key="1">
    <citation type="submission" date="2018-03" db="EMBL/GenBank/DDBJ databases">
        <title>Draft Genome Sequences of the Obligatory Marine Myxobacteria Enhygromyxa salina SWB007.</title>
        <authorList>
            <person name="Poehlein A."/>
            <person name="Moghaddam J.A."/>
            <person name="Harms H."/>
            <person name="Alanjari M."/>
            <person name="Koenig G.M."/>
            <person name="Daniel R."/>
            <person name="Schaeberle T.F."/>
        </authorList>
    </citation>
    <scope>NUCLEOTIDE SEQUENCE [LARGE SCALE GENOMIC DNA]</scope>
    <source>
        <strain evidence="2 3">SWB007</strain>
    </source>
</reference>
<dbReference type="SUPFAM" id="SSF56436">
    <property type="entry name" value="C-type lectin-like"/>
    <property type="match status" value="1"/>
</dbReference>
<dbReference type="RefSeq" id="WP_244923759.1">
    <property type="nucleotide sequence ID" value="NZ_PVNL01000041.1"/>
</dbReference>
<dbReference type="GO" id="GO:0120147">
    <property type="term" value="F:formylglycine-generating oxidase activity"/>
    <property type="evidence" value="ECO:0007669"/>
    <property type="project" value="TreeGrafter"/>
</dbReference>
<dbReference type="EC" id="2.7.11.1" evidence="2"/>
<dbReference type="EMBL" id="PVNL01000041">
    <property type="protein sequence ID" value="PRQ08502.1"/>
    <property type="molecule type" value="Genomic_DNA"/>
</dbReference>
<organism evidence="2 3">
    <name type="scientific">Enhygromyxa salina</name>
    <dbReference type="NCBI Taxonomy" id="215803"/>
    <lineage>
        <taxon>Bacteria</taxon>
        <taxon>Pseudomonadati</taxon>
        <taxon>Myxococcota</taxon>
        <taxon>Polyangia</taxon>
        <taxon>Nannocystales</taxon>
        <taxon>Nannocystaceae</taxon>
        <taxon>Enhygromyxa</taxon>
    </lineage>
</organism>
<dbReference type="Pfam" id="PF03781">
    <property type="entry name" value="FGE-sulfatase"/>
    <property type="match status" value="1"/>
</dbReference>
<dbReference type="PANTHER" id="PTHR23150:SF19">
    <property type="entry name" value="FORMYLGLYCINE-GENERATING ENZYME"/>
    <property type="match status" value="1"/>
</dbReference>
<keyword evidence="2" id="KW-0808">Transferase</keyword>
<sequence>MWKHEEIGVDPVGRNVVNTYSRDALLPGLLATDTNRNVLGFSHAWASAEETLAMLEQVLRDHAKLPEDQLCFDPYDRGDSAQRDLLALEAAFEAGDVAARAALVTPLGAWLTRTPDVHHQTGALARVLLGEALYNAGQVLEAEAMWQDMLDVYPAHPLRHRAYYNLRDRNAWPTGASPQLAGTPVPGPSHHPPVVPNPARRQAALERARTDPNVWWSRSGLPFVKIPAGTFTMGGTPAVFENELPLRRVTISEPFWLSLWPVTRAVWASVDTTRWPGAASEGLAGELPATQFTYPEAQAAARQLGELDGVAYQLPTEAQWELAARAGLDSKRYPWGDAPLTPDLANAVGQRPVPVACYPPNGFGLYDMVGNTGEWTADRYRGDAYSLTPSACTDPVGPTAEDPEDVYVVRASICGSPFMVSSARVSWRTGVWTKHNHGAIGLRLCFRGDPR</sequence>
<dbReference type="InterPro" id="IPR042095">
    <property type="entry name" value="SUMF_sf"/>
</dbReference>
<dbReference type="PANTHER" id="PTHR23150">
    <property type="entry name" value="SULFATASE MODIFYING FACTOR 1, 2"/>
    <property type="match status" value="1"/>
</dbReference>
<proteinExistence type="predicted"/>
<dbReference type="AlphaFoldDB" id="A0A2S9YTZ0"/>
<evidence type="ECO:0000313" key="3">
    <source>
        <dbReference type="Proteomes" id="UP000238823"/>
    </source>
</evidence>
<accession>A0A2S9YTZ0</accession>
<dbReference type="Gene3D" id="1.25.40.10">
    <property type="entry name" value="Tetratricopeptide repeat domain"/>
    <property type="match status" value="1"/>
</dbReference>
<evidence type="ECO:0000259" key="1">
    <source>
        <dbReference type="Pfam" id="PF03781"/>
    </source>
</evidence>
<gene>
    <name evidence="2" type="primary">pkn1_5</name>
    <name evidence="2" type="ORF">ENSA7_17880</name>
</gene>